<dbReference type="InterPro" id="IPR029024">
    <property type="entry name" value="TerB-like"/>
</dbReference>
<comment type="caution">
    <text evidence="2">The sequence shown here is derived from an EMBL/GenBank/DDBJ whole genome shotgun (WGS) entry which is preliminary data.</text>
</comment>
<dbReference type="SUPFAM" id="SSF158682">
    <property type="entry name" value="TerB-like"/>
    <property type="match status" value="1"/>
</dbReference>
<dbReference type="EMBL" id="SRRZ01000005">
    <property type="protein sequence ID" value="NQE32784.1"/>
    <property type="molecule type" value="Genomic_DNA"/>
</dbReference>
<gene>
    <name evidence="2" type="ORF">E5S67_00501</name>
</gene>
<evidence type="ECO:0000259" key="1">
    <source>
        <dbReference type="Pfam" id="PF05099"/>
    </source>
</evidence>
<sequence>MSTHNLIYDAIQASAADGEYAEGEKEVIREAASILGISEDAVKQLEELYEEEQKLFAKKIQLFFPKGKPQY</sequence>
<dbReference type="Gene3D" id="1.10.3680.10">
    <property type="entry name" value="TerB-like"/>
    <property type="match status" value="1"/>
</dbReference>
<dbReference type="Pfam" id="PF05099">
    <property type="entry name" value="TerB"/>
    <property type="match status" value="1"/>
</dbReference>
<accession>A0ABX2CQU2</accession>
<dbReference type="RefSeq" id="WP_172185164.1">
    <property type="nucleotide sequence ID" value="NZ_CAWPPK010000263.1"/>
</dbReference>
<dbReference type="InterPro" id="IPR007791">
    <property type="entry name" value="DjlA_N"/>
</dbReference>
<name>A0ABX2CQU2_9CYAN</name>
<protein>
    <recommendedName>
        <fullName evidence="1">Co-chaperone DjlA N-terminal domain-containing protein</fullName>
    </recommendedName>
</protein>
<evidence type="ECO:0000313" key="3">
    <source>
        <dbReference type="Proteomes" id="UP000702425"/>
    </source>
</evidence>
<organism evidence="2 3">
    <name type="scientific">Microcoleus asticus IPMA8</name>
    <dbReference type="NCBI Taxonomy" id="2563858"/>
    <lineage>
        <taxon>Bacteria</taxon>
        <taxon>Bacillati</taxon>
        <taxon>Cyanobacteriota</taxon>
        <taxon>Cyanophyceae</taxon>
        <taxon>Oscillatoriophycideae</taxon>
        <taxon>Oscillatoriales</taxon>
        <taxon>Microcoleaceae</taxon>
        <taxon>Microcoleus</taxon>
        <taxon>Microcoleus asticus</taxon>
    </lineage>
</organism>
<proteinExistence type="predicted"/>
<evidence type="ECO:0000313" key="2">
    <source>
        <dbReference type="EMBL" id="NQE32784.1"/>
    </source>
</evidence>
<feature type="domain" description="Co-chaperone DjlA N-terminal" evidence="1">
    <location>
        <begin position="6"/>
        <end position="45"/>
    </location>
</feature>
<dbReference type="Proteomes" id="UP000702425">
    <property type="component" value="Unassembled WGS sequence"/>
</dbReference>
<keyword evidence="3" id="KW-1185">Reference proteome</keyword>
<reference evidence="2 3" key="1">
    <citation type="journal article" date="2020" name="Sci. Rep.">
        <title>A novel cyanobacterial geosmin producer, revising GeoA distribution and dispersion patterns in Bacteria.</title>
        <authorList>
            <person name="Churro C."/>
            <person name="Semedo-Aguiar A.P."/>
            <person name="Silva A.D."/>
            <person name="Pereira-Leal J.B."/>
            <person name="Leite R.B."/>
        </authorList>
    </citation>
    <scope>NUCLEOTIDE SEQUENCE [LARGE SCALE GENOMIC DNA]</scope>
    <source>
        <strain evidence="2 3">IPMA8</strain>
    </source>
</reference>